<dbReference type="AlphaFoldDB" id="A0A9P5RUG2"/>
<reference evidence="2" key="1">
    <citation type="journal article" date="2020" name="Fungal Divers.">
        <title>Resolving the Mortierellaceae phylogeny through synthesis of multi-gene phylogenetics and phylogenomics.</title>
        <authorList>
            <person name="Vandepol N."/>
            <person name="Liber J."/>
            <person name="Desiro A."/>
            <person name="Na H."/>
            <person name="Kennedy M."/>
            <person name="Barry K."/>
            <person name="Grigoriev I.V."/>
            <person name="Miller A.N."/>
            <person name="O'Donnell K."/>
            <person name="Stajich J.E."/>
            <person name="Bonito G."/>
        </authorList>
    </citation>
    <scope>NUCLEOTIDE SEQUENCE</scope>
    <source>
        <strain evidence="2">NRRL 6426</strain>
    </source>
</reference>
<dbReference type="Pfam" id="PF17900">
    <property type="entry name" value="Peptidase_M1_N"/>
    <property type="match status" value="1"/>
</dbReference>
<dbReference type="SUPFAM" id="SSF63737">
    <property type="entry name" value="Leukotriene A4 hydrolase N-terminal domain"/>
    <property type="match status" value="1"/>
</dbReference>
<feature type="non-terminal residue" evidence="2">
    <location>
        <position position="63"/>
    </location>
</feature>
<dbReference type="OrthoDB" id="10031169at2759"/>
<accession>A0A9P5RUG2</accession>
<dbReference type="Gene3D" id="2.60.40.1730">
    <property type="entry name" value="tricorn interacting facor f3 domain"/>
    <property type="match status" value="1"/>
</dbReference>
<comment type="caution">
    <text evidence="2">The sequence shown here is derived from an EMBL/GenBank/DDBJ whole genome shotgun (WGS) entry which is preliminary data.</text>
</comment>
<organism evidence="2 3">
    <name type="scientific">Linnemannia schmuckeri</name>
    <dbReference type="NCBI Taxonomy" id="64567"/>
    <lineage>
        <taxon>Eukaryota</taxon>
        <taxon>Fungi</taxon>
        <taxon>Fungi incertae sedis</taxon>
        <taxon>Mucoromycota</taxon>
        <taxon>Mortierellomycotina</taxon>
        <taxon>Mortierellomycetes</taxon>
        <taxon>Mortierellales</taxon>
        <taxon>Mortierellaceae</taxon>
        <taxon>Linnemannia</taxon>
    </lineage>
</organism>
<protein>
    <recommendedName>
        <fullName evidence="1">Aminopeptidase N-like N-terminal domain-containing protein</fullName>
    </recommendedName>
</protein>
<dbReference type="InterPro" id="IPR042097">
    <property type="entry name" value="Aminopeptidase_N-like_N_sf"/>
</dbReference>
<keyword evidence="3" id="KW-1185">Reference proteome</keyword>
<sequence length="63" mass="7124">MCYLSIVTATSVSYNVEEETITLEFPQVLHVGSSWILDITYIGLVNDKLNGFYRSVYTDADNN</sequence>
<evidence type="ECO:0000313" key="3">
    <source>
        <dbReference type="Proteomes" id="UP000748756"/>
    </source>
</evidence>
<proteinExistence type="predicted"/>
<dbReference type="Proteomes" id="UP000748756">
    <property type="component" value="Unassembled WGS sequence"/>
</dbReference>
<evidence type="ECO:0000259" key="1">
    <source>
        <dbReference type="Pfam" id="PF17900"/>
    </source>
</evidence>
<name>A0A9P5RUG2_9FUNG</name>
<dbReference type="EMBL" id="JAAAUQ010000988">
    <property type="protein sequence ID" value="KAF9144845.1"/>
    <property type="molecule type" value="Genomic_DNA"/>
</dbReference>
<evidence type="ECO:0000313" key="2">
    <source>
        <dbReference type="EMBL" id="KAF9144845.1"/>
    </source>
</evidence>
<feature type="domain" description="Aminopeptidase N-like N-terminal" evidence="1">
    <location>
        <begin position="13"/>
        <end position="61"/>
    </location>
</feature>
<gene>
    <name evidence="2" type="ORF">BG015_012073</name>
</gene>
<dbReference type="InterPro" id="IPR045357">
    <property type="entry name" value="Aminopeptidase_N-like_N"/>
</dbReference>